<evidence type="ECO:0000313" key="1">
    <source>
        <dbReference type="EMBL" id="KAJ8679303.1"/>
    </source>
</evidence>
<name>A0ACC2P891_9HYME</name>
<comment type="caution">
    <text evidence="1">The sequence shown here is derived from an EMBL/GenBank/DDBJ whole genome shotgun (WGS) entry which is preliminary data.</text>
</comment>
<keyword evidence="2" id="KW-1185">Reference proteome</keyword>
<accession>A0ACC2P891</accession>
<gene>
    <name evidence="1" type="ORF">QAD02_015090</name>
</gene>
<dbReference type="Proteomes" id="UP001239111">
    <property type="component" value="Chromosome 2"/>
</dbReference>
<proteinExistence type="predicted"/>
<organism evidence="1 2">
    <name type="scientific">Eretmocerus hayati</name>
    <dbReference type="NCBI Taxonomy" id="131215"/>
    <lineage>
        <taxon>Eukaryota</taxon>
        <taxon>Metazoa</taxon>
        <taxon>Ecdysozoa</taxon>
        <taxon>Arthropoda</taxon>
        <taxon>Hexapoda</taxon>
        <taxon>Insecta</taxon>
        <taxon>Pterygota</taxon>
        <taxon>Neoptera</taxon>
        <taxon>Endopterygota</taxon>
        <taxon>Hymenoptera</taxon>
        <taxon>Apocrita</taxon>
        <taxon>Proctotrupomorpha</taxon>
        <taxon>Chalcidoidea</taxon>
        <taxon>Aphelinidae</taxon>
        <taxon>Aphelininae</taxon>
        <taxon>Eretmocerus</taxon>
    </lineage>
</organism>
<protein>
    <submittedName>
        <fullName evidence="1">Uncharacterized protein</fullName>
    </submittedName>
</protein>
<reference evidence="1" key="1">
    <citation type="submission" date="2023-04" db="EMBL/GenBank/DDBJ databases">
        <title>A chromosome-level genome assembly of the parasitoid wasp Eretmocerus hayati.</title>
        <authorList>
            <person name="Zhong Y."/>
            <person name="Liu S."/>
            <person name="Liu Y."/>
        </authorList>
    </citation>
    <scope>NUCLEOTIDE SEQUENCE</scope>
    <source>
        <strain evidence="1">ZJU_SS_LIU_2023</strain>
    </source>
</reference>
<dbReference type="EMBL" id="CM056742">
    <property type="protein sequence ID" value="KAJ8679303.1"/>
    <property type="molecule type" value="Genomic_DNA"/>
</dbReference>
<evidence type="ECO:0000313" key="2">
    <source>
        <dbReference type="Proteomes" id="UP001239111"/>
    </source>
</evidence>
<sequence length="308" mass="34611">MSSMKEELLVKWGGINSLYREEESLVQDIRSHLQEVNTIARTVNNTPKGVRAELGNLNPNGATKGKYSPPSENDKEKGRLKRKDLRPPTPSFRKDSVSGNVATDSEMEWKTQRRRARPKKKKKSKRKAEWIRIRPDAIVVRQKAENATYAETLELMKPKVDEAFAGGKFNKVRQTKSGEVLIGLQKGAKVTEVRETIASSLGEGVVVRELQQTVAVDIRDIDLDTTSAEIAKAIRDALPDGGNEEITVEALRPAYRRTQMAVVVLPVAAVKPLLQYEWFPINCDFVFSARELPDSMVLFDFRGFSIMV</sequence>